<dbReference type="Proteomes" id="UP000305778">
    <property type="component" value="Unassembled WGS sequence"/>
</dbReference>
<gene>
    <name evidence="2" type="ORF">FCI23_35170</name>
</gene>
<feature type="compositionally biased region" description="Basic and acidic residues" evidence="1">
    <location>
        <begin position="46"/>
        <end position="58"/>
    </location>
</feature>
<keyword evidence="3" id="KW-1185">Reference proteome</keyword>
<dbReference type="EMBL" id="SUMC01000049">
    <property type="protein sequence ID" value="TKA04712.1"/>
    <property type="molecule type" value="Genomic_DNA"/>
</dbReference>
<feature type="region of interest" description="Disordered" evidence="1">
    <location>
        <begin position="15"/>
        <end position="59"/>
    </location>
</feature>
<dbReference type="AlphaFoldDB" id="A0A4U0S6R9"/>
<evidence type="ECO:0008006" key="4">
    <source>
        <dbReference type="Google" id="ProtNLM"/>
    </source>
</evidence>
<organism evidence="2 3">
    <name type="scientific">Actinacidiphila oryziradicis</name>
    <dbReference type="NCBI Taxonomy" id="2571141"/>
    <lineage>
        <taxon>Bacteria</taxon>
        <taxon>Bacillati</taxon>
        <taxon>Actinomycetota</taxon>
        <taxon>Actinomycetes</taxon>
        <taxon>Kitasatosporales</taxon>
        <taxon>Streptomycetaceae</taxon>
        <taxon>Actinacidiphila</taxon>
    </lineage>
</organism>
<reference evidence="2 3" key="1">
    <citation type="submission" date="2019-04" db="EMBL/GenBank/DDBJ databases">
        <title>Streptomyces oryziradicis sp. nov., a novel actinomycete isolated from rhizosphere soil of rice (Oryza sativa L.).</title>
        <authorList>
            <person name="Li C."/>
        </authorList>
    </citation>
    <scope>NUCLEOTIDE SEQUENCE [LARGE SCALE GENOMIC DNA]</scope>
    <source>
        <strain evidence="2 3">NEAU-C40</strain>
    </source>
</reference>
<evidence type="ECO:0000256" key="1">
    <source>
        <dbReference type="SAM" id="MobiDB-lite"/>
    </source>
</evidence>
<dbReference type="RefSeq" id="WP_136728230.1">
    <property type="nucleotide sequence ID" value="NZ_SUMC01000049.1"/>
</dbReference>
<evidence type="ECO:0000313" key="2">
    <source>
        <dbReference type="EMBL" id="TKA04712.1"/>
    </source>
</evidence>
<dbReference type="Gene3D" id="3.40.630.10">
    <property type="entry name" value="Zn peptidases"/>
    <property type="match status" value="1"/>
</dbReference>
<proteinExistence type="predicted"/>
<accession>A0A4U0S6R9</accession>
<sequence length="98" mass="10119">MRAAPGRRASACFRISSAGDPATSAGARGARHGRGAPPALALTDSADFRNPHYHRPADTPETLDYQRLAAVSAATAATAVFWAPPAPGPRASAPETRQ</sequence>
<evidence type="ECO:0000313" key="3">
    <source>
        <dbReference type="Proteomes" id="UP000305778"/>
    </source>
</evidence>
<dbReference type="SUPFAM" id="SSF53187">
    <property type="entry name" value="Zn-dependent exopeptidases"/>
    <property type="match status" value="1"/>
</dbReference>
<name>A0A4U0S6R9_9ACTN</name>
<protein>
    <recommendedName>
        <fullName evidence="4">Peptidase M28 domain-containing protein</fullName>
    </recommendedName>
</protein>
<comment type="caution">
    <text evidence="2">The sequence shown here is derived from an EMBL/GenBank/DDBJ whole genome shotgun (WGS) entry which is preliminary data.</text>
</comment>